<evidence type="ECO:0000256" key="2">
    <source>
        <dbReference type="ARBA" id="ARBA00004651"/>
    </source>
</evidence>
<gene>
    <name evidence="12" type="primary">inx</name>
    <name evidence="14" type="ORF">CHILSU_LOCUS7133</name>
</gene>
<keyword evidence="3 12" id="KW-0813">Transport</keyword>
<feature type="transmembrane region" description="Helical" evidence="12">
    <location>
        <begin position="403"/>
        <end position="425"/>
    </location>
</feature>
<dbReference type="PANTHER" id="PTHR11893">
    <property type="entry name" value="INNEXIN"/>
    <property type="match status" value="1"/>
</dbReference>
<feature type="compositionally biased region" description="Basic and acidic residues" evidence="13">
    <location>
        <begin position="704"/>
        <end position="722"/>
    </location>
</feature>
<dbReference type="InterPro" id="IPR036770">
    <property type="entry name" value="Ankyrin_rpt-contain_sf"/>
</dbReference>
<keyword evidence="8 12" id="KW-1133">Transmembrane helix</keyword>
<evidence type="ECO:0000256" key="6">
    <source>
        <dbReference type="ARBA" id="ARBA00022868"/>
    </source>
</evidence>
<feature type="compositionally biased region" description="Basic and acidic residues" evidence="13">
    <location>
        <begin position="678"/>
        <end position="689"/>
    </location>
</feature>
<evidence type="ECO:0000256" key="11">
    <source>
        <dbReference type="ARBA" id="ARBA00023303"/>
    </source>
</evidence>
<reference evidence="14" key="1">
    <citation type="submission" date="2021-12" db="EMBL/GenBank/DDBJ databases">
        <authorList>
            <person name="King R."/>
        </authorList>
    </citation>
    <scope>NUCLEOTIDE SEQUENCE</scope>
</reference>
<keyword evidence="15" id="KW-1185">Reference proteome</keyword>
<keyword evidence="4" id="KW-1003">Cell membrane</keyword>
<evidence type="ECO:0000256" key="1">
    <source>
        <dbReference type="ARBA" id="ARBA00004610"/>
    </source>
</evidence>
<dbReference type="Pfam" id="PF00876">
    <property type="entry name" value="Innexin"/>
    <property type="match status" value="1"/>
</dbReference>
<comment type="similarity">
    <text evidence="12">Belongs to the pannexin family.</text>
</comment>
<dbReference type="PANTHER" id="PTHR11893:SF38">
    <property type="entry name" value="INNEXIN INX7"/>
    <property type="match status" value="1"/>
</dbReference>
<keyword evidence="10 12" id="KW-0472">Membrane</keyword>
<comment type="caution">
    <text evidence="12">Lacks conserved residue(s) required for the propagation of feature annotation.</text>
</comment>
<feature type="transmembrane region" description="Helical" evidence="12">
    <location>
        <begin position="326"/>
        <end position="344"/>
    </location>
</feature>
<name>A0ABN8BBU1_CHISP</name>
<feature type="compositionally biased region" description="Basic and acidic residues" evidence="13">
    <location>
        <begin position="639"/>
        <end position="650"/>
    </location>
</feature>
<dbReference type="Proteomes" id="UP001153292">
    <property type="component" value="Chromosome 26"/>
</dbReference>
<dbReference type="SUPFAM" id="SSF48403">
    <property type="entry name" value="Ankyrin repeat"/>
    <property type="match status" value="1"/>
</dbReference>
<evidence type="ECO:0000256" key="9">
    <source>
        <dbReference type="ARBA" id="ARBA00023065"/>
    </source>
</evidence>
<evidence type="ECO:0000256" key="4">
    <source>
        <dbReference type="ARBA" id="ARBA00022475"/>
    </source>
</evidence>
<evidence type="ECO:0000256" key="5">
    <source>
        <dbReference type="ARBA" id="ARBA00022692"/>
    </source>
</evidence>
<feature type="compositionally biased region" description="Basic and acidic residues" evidence="13">
    <location>
        <begin position="657"/>
        <end position="669"/>
    </location>
</feature>
<evidence type="ECO:0000256" key="8">
    <source>
        <dbReference type="ARBA" id="ARBA00022989"/>
    </source>
</evidence>
<keyword evidence="5 12" id="KW-0812">Transmembrane</keyword>
<protein>
    <recommendedName>
        <fullName evidence="12">Innexin</fullName>
    </recommendedName>
</protein>
<evidence type="ECO:0000256" key="7">
    <source>
        <dbReference type="ARBA" id="ARBA00022949"/>
    </source>
</evidence>
<evidence type="ECO:0000256" key="13">
    <source>
        <dbReference type="SAM" id="MobiDB-lite"/>
    </source>
</evidence>
<dbReference type="PRINTS" id="PR01262">
    <property type="entry name" value="INNEXIN"/>
</dbReference>
<feature type="transmembrane region" description="Helical" evidence="12">
    <location>
        <begin position="480"/>
        <end position="497"/>
    </location>
</feature>
<dbReference type="Gene3D" id="1.25.40.20">
    <property type="entry name" value="Ankyrin repeat-containing domain"/>
    <property type="match status" value="1"/>
</dbReference>
<keyword evidence="6" id="KW-0303">Gap junction</keyword>
<proteinExistence type="inferred from homology"/>
<evidence type="ECO:0000313" key="15">
    <source>
        <dbReference type="Proteomes" id="UP001153292"/>
    </source>
</evidence>
<accession>A0ABN8BBU1</accession>
<dbReference type="EMBL" id="OU963919">
    <property type="protein sequence ID" value="CAH0403842.1"/>
    <property type="molecule type" value="Genomic_DNA"/>
</dbReference>
<dbReference type="PROSITE" id="PS51013">
    <property type="entry name" value="PANNEXIN"/>
    <property type="match status" value="1"/>
</dbReference>
<evidence type="ECO:0000256" key="10">
    <source>
        <dbReference type="ARBA" id="ARBA00023136"/>
    </source>
</evidence>
<keyword evidence="7" id="KW-0965">Cell junction</keyword>
<keyword evidence="9 12" id="KW-0406">Ion transport</keyword>
<comment type="subcellular location">
    <subcellularLocation>
        <location evidence="1">Cell junction</location>
        <location evidence="1">Gap junction</location>
    </subcellularLocation>
    <subcellularLocation>
        <location evidence="2 12">Cell membrane</location>
        <topology evidence="2 12">Multi-pass membrane protein</topology>
    </subcellularLocation>
</comment>
<sequence length="944" mass="108571">MLSTRNNLGENFFHEACRARSIALLQRAAEWVDQPIPTILATKNNDGEQCTHIIVKCKEYYAADMMKIVMYLGADINGREGLGGFTPLHLCVWEKNYKRAEWLCKVPGINLEAENYAGQTTYDLAYERNDYEMMKIILEKSIEAKSDPPSVKDSKTSACRARSIALFKRAAEWVDQPIPTILATKNNDGEQCTHIIVKCKEYYAADMMKIVMYLGADINGREGLVWSPPTMIRLMKTLAKKMSVDINNLPPSLLRAPAVPTAFREESDEPSVKSAEEICLEKITKKILCLSYISFTKKQKLGGGGGGAKVQAINIDTHVFRLHYKLTVIVLLVFSLLITWRPFFGDPMECYFPDFPTMSLNTYCYIHSTFLVVPLEKKPVPQKLPYLGVAAQTEKDTVKFYDYYQWVFVVLVAQAVLFYLPHYIWKVWEGGLMKMLAVDLSSPMISADRVNKNTDVLLEYFQKQLHLHNSYAFKYFSCELLNLINIVFQILFMNMFLGNEFQYYGLYVLAVNWKERLREEMTNPMQWLFPTVTKCTFKKYGPSGSVELRDGLCVLTQNSVNQKILRSFRSTCSLNSARDINVVFDKLWIGDWFLLCMLQRNINCVAYKELIFRIARSCDSNICSICLEAAERQRKRSSAKRDENRQRETSGVEGEAEPQRKTSVADKDGGPAQCRTSSKQEAERQREISAVEQQVDAQPGTSADKPEGERQRKTSDVKRYAEPQRKISEVWSPPTMIRLMKTLAKKMSVDINNLPPSLLRAPAVPTAFREESDEPSRKKRTKTITKGEIKETIEIDNYKVKEFKFNEMLDLKNLGVGLMRNKNKDKMNETVNWLKIKRMKYIKGDLKIYFNYDMSEDYRTIDVCKMPVNTSKTRAKRNSNPPSVNVQLPEEIELLYSSQLPISIAKKKDLLNMCEKQIIPEELHAWIRDMKTYTKQPAFESDEE</sequence>
<feature type="region of interest" description="Disordered" evidence="13">
    <location>
        <begin position="636"/>
        <end position="722"/>
    </location>
</feature>
<keyword evidence="11 12" id="KW-0407">Ion channel</keyword>
<dbReference type="InterPro" id="IPR000990">
    <property type="entry name" value="Innexin"/>
</dbReference>
<comment type="function">
    <text evidence="12">Structural component of the gap junctions.</text>
</comment>
<evidence type="ECO:0000256" key="12">
    <source>
        <dbReference type="RuleBase" id="RU010713"/>
    </source>
</evidence>
<evidence type="ECO:0000256" key="3">
    <source>
        <dbReference type="ARBA" id="ARBA00022448"/>
    </source>
</evidence>
<feature type="compositionally biased region" description="Polar residues" evidence="13">
    <location>
        <begin position="691"/>
        <end position="701"/>
    </location>
</feature>
<evidence type="ECO:0000313" key="14">
    <source>
        <dbReference type="EMBL" id="CAH0403842.1"/>
    </source>
</evidence>
<organism evidence="14 15">
    <name type="scientific">Chilo suppressalis</name>
    <name type="common">Asiatic rice borer moth</name>
    <dbReference type="NCBI Taxonomy" id="168631"/>
    <lineage>
        <taxon>Eukaryota</taxon>
        <taxon>Metazoa</taxon>
        <taxon>Ecdysozoa</taxon>
        <taxon>Arthropoda</taxon>
        <taxon>Hexapoda</taxon>
        <taxon>Insecta</taxon>
        <taxon>Pterygota</taxon>
        <taxon>Neoptera</taxon>
        <taxon>Endopterygota</taxon>
        <taxon>Lepidoptera</taxon>
        <taxon>Glossata</taxon>
        <taxon>Ditrysia</taxon>
        <taxon>Pyraloidea</taxon>
        <taxon>Crambidae</taxon>
        <taxon>Crambinae</taxon>
        <taxon>Chilo</taxon>
    </lineage>
</organism>